<dbReference type="EMBL" id="JAPNOA010000059">
    <property type="protein sequence ID" value="MCY0967321.1"/>
    <property type="molecule type" value="Genomic_DNA"/>
</dbReference>
<proteinExistence type="predicted"/>
<keyword evidence="2" id="KW-1185">Reference proteome</keyword>
<name>A0A9X3EN90_9GAMM</name>
<dbReference type="AlphaFoldDB" id="A0A9X3EN90"/>
<accession>A0A9X3EN90</accession>
<reference evidence="1" key="1">
    <citation type="submission" date="2022-11" db="EMBL/GenBank/DDBJ databases">
        <title>Parathalassolutuus dongxingensis gen. nov., sp. nov., a novel member of family Oceanospirillaceae isolated from a coastal shrimp pond in Guangxi, China.</title>
        <authorList>
            <person name="Chen H."/>
        </authorList>
    </citation>
    <scope>NUCLEOTIDE SEQUENCE</scope>
    <source>
        <strain evidence="1">G-43</strain>
    </source>
</reference>
<comment type="caution">
    <text evidence="1">The sequence shown here is derived from an EMBL/GenBank/DDBJ whole genome shotgun (WGS) entry which is preliminary data.</text>
</comment>
<sequence>MSIGIQMKSDIGSVAVIMLQRHKKPTPARRGLLSIDEHCSVERILNEVGVAKIIKPFLVL</sequence>
<protein>
    <submittedName>
        <fullName evidence="1">Uncharacterized protein</fullName>
    </submittedName>
</protein>
<evidence type="ECO:0000313" key="2">
    <source>
        <dbReference type="Proteomes" id="UP001150830"/>
    </source>
</evidence>
<dbReference type="Proteomes" id="UP001150830">
    <property type="component" value="Unassembled WGS sequence"/>
</dbReference>
<organism evidence="1 2">
    <name type="scientific">Parathalassolituus penaei</name>
    <dbReference type="NCBI Taxonomy" id="2997323"/>
    <lineage>
        <taxon>Bacteria</taxon>
        <taxon>Pseudomonadati</taxon>
        <taxon>Pseudomonadota</taxon>
        <taxon>Gammaproteobacteria</taxon>
        <taxon>Oceanospirillales</taxon>
        <taxon>Oceanospirillaceae</taxon>
        <taxon>Parathalassolituus</taxon>
    </lineage>
</organism>
<gene>
    <name evidence="1" type="ORF">OUO13_19245</name>
</gene>
<evidence type="ECO:0000313" key="1">
    <source>
        <dbReference type="EMBL" id="MCY0967321.1"/>
    </source>
</evidence>
<dbReference type="RefSeq" id="WP_283175523.1">
    <property type="nucleotide sequence ID" value="NZ_JAPNOA010000059.1"/>
</dbReference>